<dbReference type="AlphaFoldDB" id="A0A942YP03"/>
<dbReference type="NCBIfam" id="NF003915">
    <property type="entry name" value="PRK05441.1"/>
    <property type="match status" value="1"/>
</dbReference>
<feature type="active site" evidence="12">
    <location>
        <position position="116"/>
    </location>
</feature>
<evidence type="ECO:0000256" key="10">
    <source>
        <dbReference type="ARBA" id="ARBA00077905"/>
    </source>
</evidence>
<dbReference type="GO" id="GO:0046348">
    <property type="term" value="P:amino sugar catabolic process"/>
    <property type="evidence" value="ECO:0007669"/>
    <property type="project" value="InterPro"/>
</dbReference>
<dbReference type="PROSITE" id="PS51464">
    <property type="entry name" value="SIS"/>
    <property type="match status" value="1"/>
</dbReference>
<dbReference type="InterPro" id="IPR046348">
    <property type="entry name" value="SIS_dom_sf"/>
</dbReference>
<dbReference type="GO" id="GO:0009254">
    <property type="term" value="P:peptidoglycan turnover"/>
    <property type="evidence" value="ECO:0007669"/>
    <property type="project" value="TreeGrafter"/>
</dbReference>
<dbReference type="Proteomes" id="UP000682713">
    <property type="component" value="Unassembled WGS sequence"/>
</dbReference>
<evidence type="ECO:0000256" key="1">
    <source>
        <dbReference type="ARBA" id="ARBA00011738"/>
    </source>
</evidence>
<evidence type="ECO:0000256" key="7">
    <source>
        <dbReference type="ARBA" id="ARBA00061234"/>
    </source>
</evidence>
<evidence type="ECO:0000256" key="6">
    <source>
        <dbReference type="ARBA" id="ARBA00060672"/>
    </source>
</evidence>
<dbReference type="EC" id="4.2.1.126" evidence="8 12"/>
<dbReference type="NCBIfam" id="TIGR00274">
    <property type="entry name" value="N-acetylmuramic acid 6-phosphate etherase"/>
    <property type="match status" value="1"/>
</dbReference>
<dbReference type="GO" id="GO:0016835">
    <property type="term" value="F:carbon-oxygen lyase activity"/>
    <property type="evidence" value="ECO:0007669"/>
    <property type="project" value="UniProtKB-UniRule"/>
</dbReference>
<comment type="caution">
    <text evidence="14">The sequence shown here is derived from an EMBL/GenBank/DDBJ whole genome shotgun (WGS) entry which is preliminary data.</text>
</comment>
<keyword evidence="2 12" id="KW-0456">Lyase</keyword>
<evidence type="ECO:0000313" key="15">
    <source>
        <dbReference type="Proteomes" id="UP000682713"/>
    </source>
</evidence>
<dbReference type="SUPFAM" id="SSF53697">
    <property type="entry name" value="SIS domain"/>
    <property type="match status" value="1"/>
</dbReference>
<comment type="pathway">
    <text evidence="12">Amino-sugar metabolism; N-acetylmuramate degradation.</text>
</comment>
<comment type="similarity">
    <text evidence="7 12">Belongs to the GCKR-like family. MurNAc-6-P etherase subfamily.</text>
</comment>
<dbReference type="Pfam" id="PF20741">
    <property type="entry name" value="GKRP-like_C"/>
    <property type="match status" value="1"/>
</dbReference>
<keyword evidence="3 12" id="KW-0119">Carbohydrate metabolism</keyword>
<comment type="miscellaneous">
    <text evidence="12">A lyase-type mechanism (elimination/hydration) is suggested for the cleavage of the lactyl ether bond of MurNAc 6-phosphate, with the formation of an alpha,beta-unsaturated aldehyde intermediate with (E)-stereochemistry, followed by the syn addition of water to give product.</text>
</comment>
<evidence type="ECO:0000259" key="13">
    <source>
        <dbReference type="PROSITE" id="PS51464"/>
    </source>
</evidence>
<evidence type="ECO:0000256" key="5">
    <source>
        <dbReference type="ARBA" id="ARBA00060595"/>
    </source>
</evidence>
<gene>
    <name evidence="12 14" type="primary">murQ</name>
    <name evidence="14" type="ORF">KHA93_14415</name>
</gene>
<dbReference type="FunFam" id="3.40.50.10490:FF:000014">
    <property type="entry name" value="N-acetylmuramic acid 6-phosphate etherase"/>
    <property type="match status" value="1"/>
</dbReference>
<dbReference type="CDD" id="cd05007">
    <property type="entry name" value="SIS_Etherase"/>
    <property type="match status" value="1"/>
</dbReference>
<evidence type="ECO:0000256" key="4">
    <source>
        <dbReference type="ARBA" id="ARBA00051747"/>
    </source>
</evidence>
<comment type="subunit">
    <text evidence="1 12">Homodimer.</text>
</comment>
<dbReference type="EMBL" id="JAGYPJ010000001">
    <property type="protein sequence ID" value="MBS4200826.1"/>
    <property type="molecule type" value="Genomic_DNA"/>
</dbReference>
<comment type="function">
    <text evidence="12">Specifically catalyzes the cleavage of the D-lactyl ether substituent of MurNAc 6-phosphate, producing GlcNAc 6-phosphate and D-lactate.</text>
</comment>
<dbReference type="InterPro" id="IPR040190">
    <property type="entry name" value="MURQ/GCKR"/>
</dbReference>
<sequence length="308" mass="33177">MQENLSNLTTEQMNQSTVNIDQMSSLEIINLMNSEDQAVAKAVNLELPRIAAVIDAIHHSFKNGGRLFYIGAGTSGRLGVLDASECPPTFCTPPEMVQGIIAGGDEAIRTAIEGAEDRREEGTSDLKARVLRPSDIVVGIAASGRTPYVIGALEYARRVGAETVALSCNEDAEISQYANHKIEVIVGPEVLTGSTRLKAATAQKMVLNMLSTASMIKMGKVYNNLMVDLHASNKKLTERACHMVMNITGVSLEEAEKTLKLTNQKVKPAILMILSGVSFTEANQLLEETGGFLREAILKATESQLGTE</sequence>
<dbReference type="InterPro" id="IPR001347">
    <property type="entry name" value="SIS_dom"/>
</dbReference>
<reference evidence="14 15" key="1">
    <citation type="submission" date="2021-05" db="EMBL/GenBank/DDBJ databases">
        <title>Novel Bacillus species.</title>
        <authorList>
            <person name="Liu G."/>
        </authorList>
    </citation>
    <scope>NUCLEOTIDE SEQUENCE [LARGE SCALE GENOMIC DNA]</scope>
    <source>
        <strain evidence="14 15">FJAT-49732</strain>
    </source>
</reference>
<evidence type="ECO:0000256" key="9">
    <source>
        <dbReference type="ARBA" id="ARBA00070061"/>
    </source>
</evidence>
<evidence type="ECO:0000256" key="8">
    <source>
        <dbReference type="ARBA" id="ARBA00067056"/>
    </source>
</evidence>
<dbReference type="FunFam" id="1.10.8.1080:FF:000001">
    <property type="entry name" value="N-acetylmuramic acid 6-phosphate etherase"/>
    <property type="match status" value="1"/>
</dbReference>
<dbReference type="HAMAP" id="MF_00068">
    <property type="entry name" value="MurQ"/>
    <property type="match status" value="1"/>
</dbReference>
<dbReference type="GO" id="GO:0016803">
    <property type="term" value="F:ether hydrolase activity"/>
    <property type="evidence" value="ECO:0007669"/>
    <property type="project" value="TreeGrafter"/>
</dbReference>
<organism evidence="14 15">
    <name type="scientific">Lederbergia citrisecunda</name>
    <dbReference type="NCBI Taxonomy" id="2833583"/>
    <lineage>
        <taxon>Bacteria</taxon>
        <taxon>Bacillati</taxon>
        <taxon>Bacillota</taxon>
        <taxon>Bacilli</taxon>
        <taxon>Bacillales</taxon>
        <taxon>Bacillaceae</taxon>
        <taxon>Lederbergia</taxon>
    </lineage>
</organism>
<dbReference type="InterPro" id="IPR005486">
    <property type="entry name" value="Glucokinase_regulatory_CS"/>
</dbReference>
<proteinExistence type="inferred from homology"/>
<comment type="catalytic activity">
    <reaction evidence="4 12">
        <text>N-acetyl-D-muramate 6-phosphate + H2O = N-acetyl-D-glucosamine 6-phosphate + (R)-lactate</text>
        <dbReference type="Rhea" id="RHEA:26410"/>
        <dbReference type="ChEBI" id="CHEBI:15377"/>
        <dbReference type="ChEBI" id="CHEBI:16004"/>
        <dbReference type="ChEBI" id="CHEBI:57513"/>
        <dbReference type="ChEBI" id="CHEBI:58722"/>
        <dbReference type="EC" id="4.2.1.126"/>
    </reaction>
</comment>
<evidence type="ECO:0000256" key="2">
    <source>
        <dbReference type="ARBA" id="ARBA00023239"/>
    </source>
</evidence>
<dbReference type="PROSITE" id="PS01272">
    <property type="entry name" value="GCKR"/>
    <property type="match status" value="1"/>
</dbReference>
<evidence type="ECO:0000256" key="11">
    <source>
        <dbReference type="ARBA" id="ARBA00084049"/>
    </source>
</evidence>
<dbReference type="PANTHER" id="PTHR10088:SF4">
    <property type="entry name" value="GLUCOKINASE REGULATORY PROTEIN"/>
    <property type="match status" value="1"/>
</dbReference>
<dbReference type="PANTHER" id="PTHR10088">
    <property type="entry name" value="GLUCOKINASE REGULATORY PROTEIN"/>
    <property type="match status" value="1"/>
</dbReference>
<dbReference type="Pfam" id="PF22645">
    <property type="entry name" value="GKRP_SIS_N"/>
    <property type="match status" value="1"/>
</dbReference>
<dbReference type="Gene3D" id="3.40.50.10490">
    <property type="entry name" value="Glucose-6-phosphate isomerase like protein, domain 1"/>
    <property type="match status" value="1"/>
</dbReference>
<comment type="pathway">
    <text evidence="5">Amino-sugar metabolism; 1,6-anhydro-N-acetylmuramate degradation.</text>
</comment>
<name>A0A942YP03_9BACI</name>
<feature type="active site" description="Proton donor" evidence="12">
    <location>
        <position position="85"/>
    </location>
</feature>
<protein>
    <recommendedName>
        <fullName evidence="9 12">N-acetylmuramic acid 6-phosphate etherase</fullName>
        <shortName evidence="12">MurNAc-6-P etherase</shortName>
        <ecNumber evidence="8 12">4.2.1.126</ecNumber>
    </recommendedName>
    <alternativeName>
        <fullName evidence="11 12">N-acetylmuramic acid 6-phosphate hydrolase</fullName>
    </alternativeName>
    <alternativeName>
        <fullName evidence="10 12">N-acetylmuramic acid 6-phosphate lyase</fullName>
    </alternativeName>
</protein>
<keyword evidence="15" id="KW-1185">Reference proteome</keyword>
<dbReference type="Gene3D" id="1.10.8.1080">
    <property type="match status" value="1"/>
</dbReference>
<dbReference type="InterPro" id="IPR005488">
    <property type="entry name" value="Etherase_MurQ"/>
</dbReference>
<dbReference type="RefSeq" id="WP_213111362.1">
    <property type="nucleotide sequence ID" value="NZ_JAGYPJ010000001.1"/>
</dbReference>
<evidence type="ECO:0000313" key="14">
    <source>
        <dbReference type="EMBL" id="MBS4200826.1"/>
    </source>
</evidence>
<dbReference type="GO" id="GO:0097367">
    <property type="term" value="F:carbohydrate derivative binding"/>
    <property type="evidence" value="ECO:0007669"/>
    <property type="project" value="InterPro"/>
</dbReference>
<evidence type="ECO:0000256" key="3">
    <source>
        <dbReference type="ARBA" id="ARBA00023277"/>
    </source>
</evidence>
<feature type="domain" description="SIS" evidence="13">
    <location>
        <begin position="57"/>
        <end position="220"/>
    </location>
</feature>
<comment type="pathway">
    <text evidence="6">Cell wall biogenesis.</text>
</comment>
<dbReference type="NCBIfam" id="NF009222">
    <property type="entry name" value="PRK12570.1"/>
    <property type="match status" value="1"/>
</dbReference>
<accession>A0A942YP03</accession>
<evidence type="ECO:0000256" key="12">
    <source>
        <dbReference type="HAMAP-Rule" id="MF_00068"/>
    </source>
</evidence>